<dbReference type="RefSeq" id="WP_113290836.1">
    <property type="nucleotide sequence ID" value="NZ_QNTQ01000026.1"/>
</dbReference>
<keyword evidence="1" id="KW-0479">Metal-binding</keyword>
<dbReference type="Proteomes" id="UP000253370">
    <property type="component" value="Unassembled WGS sequence"/>
</dbReference>
<organism evidence="3 4">
    <name type="scientific">Rhodosalinus halophilus</name>
    <dbReference type="NCBI Taxonomy" id="2259333"/>
    <lineage>
        <taxon>Bacteria</taxon>
        <taxon>Pseudomonadati</taxon>
        <taxon>Pseudomonadota</taxon>
        <taxon>Alphaproteobacteria</taxon>
        <taxon>Rhodobacterales</taxon>
        <taxon>Paracoccaceae</taxon>
        <taxon>Rhodosalinus</taxon>
    </lineage>
</organism>
<evidence type="ECO:0000259" key="2">
    <source>
        <dbReference type="PROSITE" id="PS51819"/>
    </source>
</evidence>
<dbReference type="InterPro" id="IPR029068">
    <property type="entry name" value="Glyas_Bleomycin-R_OHBP_Dase"/>
</dbReference>
<evidence type="ECO:0000313" key="4">
    <source>
        <dbReference type="Proteomes" id="UP000253370"/>
    </source>
</evidence>
<dbReference type="PANTHER" id="PTHR43048">
    <property type="entry name" value="METHYLMALONYL-COA EPIMERASE"/>
    <property type="match status" value="1"/>
</dbReference>
<dbReference type="PROSITE" id="PS51819">
    <property type="entry name" value="VOC"/>
    <property type="match status" value="1"/>
</dbReference>
<gene>
    <name evidence="3" type="ORF">DRV85_17670</name>
</gene>
<name>A0A365U4Y3_9RHOB</name>
<comment type="caution">
    <text evidence="3">The sequence shown here is derived from an EMBL/GenBank/DDBJ whole genome shotgun (WGS) entry which is preliminary data.</text>
</comment>
<evidence type="ECO:0000313" key="3">
    <source>
        <dbReference type="EMBL" id="RBI82897.1"/>
    </source>
</evidence>
<dbReference type="AlphaFoldDB" id="A0A365U4Y3"/>
<sequence>MPGRLEHVNVTVSDPHATARLMQRLFGWHIRWEGPAKHEGYTIHVGSEDDYVALYRAPAAYEGDGQRPPGDSYATRGGLNHIAVVVDDLDAVEAKVKTEGFAPESHADYEPGRRFYFRDADGIEFEVVSYG</sequence>
<dbReference type="Pfam" id="PF00903">
    <property type="entry name" value="Glyoxalase"/>
    <property type="match status" value="1"/>
</dbReference>
<keyword evidence="4" id="KW-1185">Reference proteome</keyword>
<dbReference type="OrthoDB" id="7355345at2"/>
<dbReference type="SUPFAM" id="SSF54593">
    <property type="entry name" value="Glyoxalase/Bleomycin resistance protein/Dihydroxybiphenyl dioxygenase"/>
    <property type="match status" value="1"/>
</dbReference>
<feature type="domain" description="VOC" evidence="2">
    <location>
        <begin position="4"/>
        <end position="130"/>
    </location>
</feature>
<dbReference type="PANTHER" id="PTHR43048:SF3">
    <property type="entry name" value="METHYLMALONYL-COA EPIMERASE, MITOCHONDRIAL"/>
    <property type="match status" value="1"/>
</dbReference>
<dbReference type="GO" id="GO:0046872">
    <property type="term" value="F:metal ion binding"/>
    <property type="evidence" value="ECO:0007669"/>
    <property type="project" value="UniProtKB-KW"/>
</dbReference>
<dbReference type="EMBL" id="QNTQ01000026">
    <property type="protein sequence ID" value="RBI82897.1"/>
    <property type="molecule type" value="Genomic_DNA"/>
</dbReference>
<dbReference type="CDD" id="cd06587">
    <property type="entry name" value="VOC"/>
    <property type="match status" value="1"/>
</dbReference>
<dbReference type="Gene3D" id="3.10.180.10">
    <property type="entry name" value="2,3-Dihydroxybiphenyl 1,2-Dioxygenase, domain 1"/>
    <property type="match status" value="1"/>
</dbReference>
<evidence type="ECO:0000256" key="1">
    <source>
        <dbReference type="ARBA" id="ARBA00022723"/>
    </source>
</evidence>
<protein>
    <submittedName>
        <fullName evidence="3">VOC family protein</fullName>
    </submittedName>
</protein>
<dbReference type="InterPro" id="IPR051785">
    <property type="entry name" value="MMCE/EMCE_epimerase"/>
</dbReference>
<accession>A0A365U4Y3</accession>
<dbReference type="InterPro" id="IPR004360">
    <property type="entry name" value="Glyas_Fos-R_dOase_dom"/>
</dbReference>
<proteinExistence type="predicted"/>
<reference evidence="3 4" key="1">
    <citation type="submission" date="2018-07" db="EMBL/GenBank/DDBJ databases">
        <title>Rhodosalinus sp. strain E84T genomic sequence and assembly.</title>
        <authorList>
            <person name="Liu Z.-W."/>
            <person name="Lu D.-C."/>
        </authorList>
    </citation>
    <scope>NUCLEOTIDE SEQUENCE [LARGE SCALE GENOMIC DNA]</scope>
    <source>
        <strain evidence="3 4">E84</strain>
    </source>
</reference>
<dbReference type="InterPro" id="IPR037523">
    <property type="entry name" value="VOC_core"/>
</dbReference>
<dbReference type="GO" id="GO:0004493">
    <property type="term" value="F:methylmalonyl-CoA epimerase activity"/>
    <property type="evidence" value="ECO:0007669"/>
    <property type="project" value="TreeGrafter"/>
</dbReference>
<dbReference type="GO" id="GO:0046491">
    <property type="term" value="P:L-methylmalonyl-CoA metabolic process"/>
    <property type="evidence" value="ECO:0007669"/>
    <property type="project" value="TreeGrafter"/>
</dbReference>